<feature type="chain" id="PRO_5045357689" evidence="1">
    <location>
        <begin position="21"/>
        <end position="337"/>
    </location>
</feature>
<proteinExistence type="predicted"/>
<gene>
    <name evidence="2" type="ORF">PT974_11104</name>
</gene>
<feature type="signal peptide" evidence="1">
    <location>
        <begin position="1"/>
        <end position="20"/>
    </location>
</feature>
<dbReference type="Proteomes" id="UP001338125">
    <property type="component" value="Unassembled WGS sequence"/>
</dbReference>
<dbReference type="SUPFAM" id="SSF63829">
    <property type="entry name" value="Calcium-dependent phosphotriesterase"/>
    <property type="match status" value="1"/>
</dbReference>
<dbReference type="Gene3D" id="2.120.10.30">
    <property type="entry name" value="TolB, C-terminal domain"/>
    <property type="match status" value="1"/>
</dbReference>
<dbReference type="InterPro" id="IPR052998">
    <property type="entry name" value="Hetero-Diels-Alderase-like"/>
</dbReference>
<dbReference type="EMBL" id="JAVFKD010000015">
    <property type="protein sequence ID" value="KAK5989577.1"/>
    <property type="molecule type" value="Genomic_DNA"/>
</dbReference>
<sequence length="337" mass="35315">MILQSTITFLTLGLYTAALAMTPTALDPVRTVFEFPNNTYVENLAVRSNGQILVSVLTKPQLFLIDPSAPGQSEAILVHEFAGSLGVSGIAEYQPDVFAVITGNFSFETGDVGVGSWNVWSVDLRGVHITNVSPAHFLNGISLLSQAESTLMIGDINVGDIYRLDVLTSNYEVVINNTFTAAVPAPPFPLAGVDGVRVHNGSSLFFTNIGKGTFNKVSINIDGTPVGPITTLANTLTATDEYDDFTFDCDGNAFLVTGGGNSIEMISADGRKQIIIAGRANSTAIAEPTSCAFGRGSLDKNVLYVVTAGGLAVPVNGETTIGGQLVAVTTNSRGNVC</sequence>
<protein>
    <submittedName>
        <fullName evidence="2">Hetero-Diels-Alderase-like protein</fullName>
    </submittedName>
</protein>
<comment type="caution">
    <text evidence="2">The sequence shown here is derived from an EMBL/GenBank/DDBJ whole genome shotgun (WGS) entry which is preliminary data.</text>
</comment>
<keyword evidence="3" id="KW-1185">Reference proteome</keyword>
<organism evidence="2 3">
    <name type="scientific">Cladobotryum mycophilum</name>
    <dbReference type="NCBI Taxonomy" id="491253"/>
    <lineage>
        <taxon>Eukaryota</taxon>
        <taxon>Fungi</taxon>
        <taxon>Dikarya</taxon>
        <taxon>Ascomycota</taxon>
        <taxon>Pezizomycotina</taxon>
        <taxon>Sordariomycetes</taxon>
        <taxon>Hypocreomycetidae</taxon>
        <taxon>Hypocreales</taxon>
        <taxon>Hypocreaceae</taxon>
        <taxon>Cladobotryum</taxon>
    </lineage>
</organism>
<accession>A0ABR0SBM7</accession>
<evidence type="ECO:0000256" key="1">
    <source>
        <dbReference type="SAM" id="SignalP"/>
    </source>
</evidence>
<dbReference type="InterPro" id="IPR011042">
    <property type="entry name" value="6-blade_b-propeller_TolB-like"/>
</dbReference>
<dbReference type="PANTHER" id="PTHR42060">
    <property type="entry name" value="NHL REPEAT-CONTAINING PROTEIN-RELATED"/>
    <property type="match status" value="1"/>
</dbReference>
<reference evidence="2 3" key="1">
    <citation type="submission" date="2024-01" db="EMBL/GenBank/DDBJ databases">
        <title>Complete genome of Cladobotryum mycophilum ATHUM6906.</title>
        <authorList>
            <person name="Christinaki A.C."/>
            <person name="Myridakis A.I."/>
            <person name="Kouvelis V.N."/>
        </authorList>
    </citation>
    <scope>NUCLEOTIDE SEQUENCE [LARGE SCALE GENOMIC DNA]</scope>
    <source>
        <strain evidence="2 3">ATHUM6906</strain>
    </source>
</reference>
<evidence type="ECO:0000313" key="3">
    <source>
        <dbReference type="Proteomes" id="UP001338125"/>
    </source>
</evidence>
<keyword evidence="1" id="KW-0732">Signal</keyword>
<dbReference type="PANTHER" id="PTHR42060:SF1">
    <property type="entry name" value="NHL REPEAT-CONTAINING PROTEIN"/>
    <property type="match status" value="1"/>
</dbReference>
<name>A0ABR0SBM7_9HYPO</name>
<evidence type="ECO:0000313" key="2">
    <source>
        <dbReference type="EMBL" id="KAK5989577.1"/>
    </source>
</evidence>